<dbReference type="PANTHER" id="PTHR33266:SF1">
    <property type="entry name" value="F-BOX DOMAIN-CONTAINING PROTEIN"/>
    <property type="match status" value="1"/>
</dbReference>
<dbReference type="Proteomes" id="UP000235388">
    <property type="component" value="Unassembled WGS sequence"/>
</dbReference>
<dbReference type="PANTHER" id="PTHR33266">
    <property type="entry name" value="CHROMOSOME 15, WHOLE GENOME SHOTGUN SEQUENCE"/>
    <property type="match status" value="1"/>
</dbReference>
<dbReference type="EMBL" id="PGCJ01000213">
    <property type="protein sequence ID" value="PLW38068.1"/>
    <property type="molecule type" value="Genomic_DNA"/>
</dbReference>
<keyword evidence="2" id="KW-1185">Reference proteome</keyword>
<evidence type="ECO:0000313" key="2">
    <source>
        <dbReference type="Proteomes" id="UP000235388"/>
    </source>
</evidence>
<gene>
    <name evidence="1" type="ORF">PCANC_14564</name>
</gene>
<dbReference type="AlphaFoldDB" id="A0A2N5UJX3"/>
<organism evidence="1 2">
    <name type="scientific">Puccinia coronata f. sp. avenae</name>
    <dbReference type="NCBI Taxonomy" id="200324"/>
    <lineage>
        <taxon>Eukaryota</taxon>
        <taxon>Fungi</taxon>
        <taxon>Dikarya</taxon>
        <taxon>Basidiomycota</taxon>
        <taxon>Pucciniomycotina</taxon>
        <taxon>Pucciniomycetes</taxon>
        <taxon>Pucciniales</taxon>
        <taxon>Pucciniaceae</taxon>
        <taxon>Puccinia</taxon>
    </lineage>
</organism>
<protein>
    <submittedName>
        <fullName evidence="1">Uncharacterized protein</fullName>
    </submittedName>
</protein>
<evidence type="ECO:0000313" key="1">
    <source>
        <dbReference type="EMBL" id="PLW38068.1"/>
    </source>
</evidence>
<reference evidence="1 2" key="1">
    <citation type="submission" date="2017-11" db="EMBL/GenBank/DDBJ databases">
        <title>De novo assembly and phasing of dikaryotic genomes from two isolates of Puccinia coronata f. sp. avenae, the causal agent of oat crown rust.</title>
        <authorList>
            <person name="Miller M.E."/>
            <person name="Zhang Y."/>
            <person name="Omidvar V."/>
            <person name="Sperschneider J."/>
            <person name="Schwessinger B."/>
            <person name="Raley C."/>
            <person name="Palmer J.M."/>
            <person name="Garnica D."/>
            <person name="Upadhyaya N."/>
            <person name="Rathjen J."/>
            <person name="Taylor J.M."/>
            <person name="Park R.F."/>
            <person name="Dodds P.N."/>
            <person name="Hirsch C.D."/>
            <person name="Kianian S.F."/>
            <person name="Figueroa M."/>
        </authorList>
    </citation>
    <scope>NUCLEOTIDE SEQUENCE [LARGE SCALE GENOMIC DNA]</scope>
    <source>
        <strain evidence="1">12NC29</strain>
    </source>
</reference>
<sequence>METYKPLNNSGQEDEQLQKAFADMQSQAGFVVLTIDEAHALLSSPNAHSKDVISYFPSFRRILREAGSNGIFTILAGPSPLMLSDTTPDPYIESNPDIKCVSRVLRGPARYTRDTLARPNGPLVSTDRLNWRLPLPGANSETVIRHESYTGLQACLTTPQALALIGPTIRPRLSGALHLTSAANNFLLRYEPVLVQCIEELTEILSLGLDSKQASGEIASKIILLCAMRAAMQRSCEGPKEIRCGEPVRLSIFLKALIGIDEQNLDLGPDISEEHRSNLLKNGMQENSDRLNEERITFCGVSVKDQFTEADLKIRNCEWTNTNSGVQISNKNPYLVLLMSLTTKGPPDHLQRLPEHADPRRASQVFHGLNKFPCLTRKGGALTKLLDVEPNLPELYEGQQDDRHWKMFDHTSNPLVYRQDDPQ</sequence>
<name>A0A2N5UJX3_9BASI</name>
<dbReference type="STRING" id="200324.A0A2N5UJX3"/>
<dbReference type="OrthoDB" id="107110at2759"/>
<accession>A0A2N5UJX3</accession>
<proteinExistence type="predicted"/>
<comment type="caution">
    <text evidence="1">The sequence shown here is derived from an EMBL/GenBank/DDBJ whole genome shotgun (WGS) entry which is preliminary data.</text>
</comment>